<dbReference type="GO" id="GO:0004563">
    <property type="term" value="F:beta-N-acetylhexosaminidase activity"/>
    <property type="evidence" value="ECO:0007669"/>
    <property type="project" value="UniProtKB-EC"/>
</dbReference>
<feature type="domain" description="Glycoside hydrolase family 3 N-terminal" evidence="6">
    <location>
        <begin position="31"/>
        <end position="350"/>
    </location>
</feature>
<proteinExistence type="inferred from homology"/>
<dbReference type="Pfam" id="PF00933">
    <property type="entry name" value="Glyco_hydro_3"/>
    <property type="match status" value="1"/>
</dbReference>
<dbReference type="Gene3D" id="3.20.20.300">
    <property type="entry name" value="Glycoside hydrolase, family 3, N-terminal domain"/>
    <property type="match status" value="1"/>
</dbReference>
<keyword evidence="5" id="KW-0326">Glycosidase</keyword>
<dbReference type="AlphaFoldDB" id="A0A9X5C9H3"/>
<evidence type="ECO:0000256" key="5">
    <source>
        <dbReference type="ARBA" id="ARBA00023295"/>
    </source>
</evidence>
<dbReference type="EMBL" id="VIRB01000104">
    <property type="protein sequence ID" value="NDO70216.1"/>
    <property type="molecule type" value="Genomic_DNA"/>
</dbReference>
<sequence length="578" mass="65644">MKKEWKYLLETPYHLEEEDVEWVQNTIQDMTVKEKAAQLFIVMNDKKEEDKVKEFLQDYPVGGIRYRNMEKEDVMLQNQMFQKYSKIPPFIAANCECGPNEVYKGAPFIATEAELGAAGKSSWANQAGAASGEICREVGVNWTFSPIVDVYLNGKNTIVNSRSYGDDPDQILELSKAYIQGVHEHPVLCCAKHFPGDGVDDRDQHLVMSVNDQSCEEWDQTNGKVYQELIDEGLETIMAGHIALPSYCKKLNPKLTDADILPATLSKELLQGLLRKKMGFKGLIVTDASHMGGLYGTMPRQELVPRVIEAGCDMFLFAHDMEEDLNYMIQGIEKGIITEERLQSALEHILGMKAHLGLHKKQGHSRDTASEQVSRQYAQIEEEIADGAVTLVKDVKNYIPVNPKESPKVRLYFLTNAPETRLQKGNPVKEMVVEELERAGFQVDVNESLYEMEEKEVSPGNIPKIMKKPSIREFRESYDVVFIVVYMHGYSKENSVRVKYSFEHSNEIPWFNCEVPTIGISLNFTNHLYDLPMLKTYINAYAPTRACIRAAIEKAAGKSEFKGKHNDTVWCGRWDTKV</sequence>
<dbReference type="InterPro" id="IPR001764">
    <property type="entry name" value="Glyco_hydro_3_N"/>
</dbReference>
<comment type="similarity">
    <text evidence="2">Belongs to the glycosyl hydrolase 3 family.</text>
</comment>
<dbReference type="PANTHER" id="PTHR30480:SF13">
    <property type="entry name" value="BETA-HEXOSAMINIDASE"/>
    <property type="match status" value="1"/>
</dbReference>
<accession>A0A9X5C9H3</accession>
<dbReference type="InterPro" id="IPR017853">
    <property type="entry name" value="GH"/>
</dbReference>
<evidence type="ECO:0000256" key="3">
    <source>
        <dbReference type="ARBA" id="ARBA00012663"/>
    </source>
</evidence>
<comment type="caution">
    <text evidence="7">The sequence shown here is derived from an EMBL/GenBank/DDBJ whole genome shotgun (WGS) entry which is preliminary data.</text>
</comment>
<organism evidence="7 8">
    <name type="scientific">Schaedlerella arabinosiphila</name>
    <dbReference type="NCBI Taxonomy" id="2044587"/>
    <lineage>
        <taxon>Bacteria</taxon>
        <taxon>Bacillati</taxon>
        <taxon>Bacillota</taxon>
        <taxon>Clostridia</taxon>
        <taxon>Lachnospirales</taxon>
        <taxon>Lachnospiraceae</taxon>
        <taxon>Schaedlerella</taxon>
    </lineage>
</organism>
<dbReference type="PANTHER" id="PTHR30480">
    <property type="entry name" value="BETA-HEXOSAMINIDASE-RELATED"/>
    <property type="match status" value="1"/>
</dbReference>
<evidence type="ECO:0000313" key="8">
    <source>
        <dbReference type="Proteomes" id="UP000474104"/>
    </source>
</evidence>
<evidence type="ECO:0000256" key="1">
    <source>
        <dbReference type="ARBA" id="ARBA00001231"/>
    </source>
</evidence>
<dbReference type="EC" id="3.2.1.52" evidence="3"/>
<comment type="catalytic activity">
    <reaction evidence="1">
        <text>Hydrolysis of terminal non-reducing N-acetyl-D-hexosamine residues in N-acetyl-beta-D-hexosaminides.</text>
        <dbReference type="EC" id="3.2.1.52"/>
    </reaction>
</comment>
<evidence type="ECO:0000259" key="6">
    <source>
        <dbReference type="Pfam" id="PF00933"/>
    </source>
</evidence>
<dbReference type="SUPFAM" id="SSF51445">
    <property type="entry name" value="(Trans)glycosidases"/>
    <property type="match status" value="1"/>
</dbReference>
<evidence type="ECO:0000256" key="4">
    <source>
        <dbReference type="ARBA" id="ARBA00022801"/>
    </source>
</evidence>
<dbReference type="InterPro" id="IPR036962">
    <property type="entry name" value="Glyco_hydro_3_N_sf"/>
</dbReference>
<protein>
    <recommendedName>
        <fullName evidence="3">beta-N-acetylhexosaminidase</fullName>
        <ecNumber evidence="3">3.2.1.52</ecNumber>
    </recommendedName>
</protein>
<evidence type="ECO:0000256" key="2">
    <source>
        <dbReference type="ARBA" id="ARBA00005336"/>
    </source>
</evidence>
<dbReference type="InterPro" id="IPR050226">
    <property type="entry name" value="NagZ_Beta-hexosaminidase"/>
</dbReference>
<dbReference type="RefSeq" id="WP_004077877.1">
    <property type="nucleotide sequence ID" value="NZ_CASCYM010000131.1"/>
</dbReference>
<dbReference type="Proteomes" id="UP000474104">
    <property type="component" value="Unassembled WGS sequence"/>
</dbReference>
<keyword evidence="4 7" id="KW-0378">Hydrolase</keyword>
<reference evidence="7 8" key="1">
    <citation type="submission" date="2019-07" db="EMBL/GenBank/DDBJ databases">
        <title>Draft genome sequences of 15 bacterial species constituting the stable defined intestinal microbiota of the GM15 gnotobiotic mouse model.</title>
        <authorList>
            <person name="Elie C."/>
            <person name="Mathieu A."/>
            <person name="Saliou A."/>
            <person name="Darnaud M."/>
            <person name="Leulier F."/>
            <person name="Tamellini A."/>
        </authorList>
    </citation>
    <scope>NUCLEOTIDE SEQUENCE [LARGE SCALE GENOMIC DNA]</scope>
    <source>
        <strain evidence="8">ASF 502</strain>
    </source>
</reference>
<dbReference type="GO" id="GO:0005975">
    <property type="term" value="P:carbohydrate metabolic process"/>
    <property type="evidence" value="ECO:0007669"/>
    <property type="project" value="InterPro"/>
</dbReference>
<dbReference type="OrthoDB" id="9805821at2"/>
<name>A0A9X5C9H3_9FIRM</name>
<gene>
    <name evidence="7" type="ORF">FMM80_16765</name>
</gene>
<evidence type="ECO:0000313" key="7">
    <source>
        <dbReference type="EMBL" id="NDO70216.1"/>
    </source>
</evidence>
<dbReference type="GO" id="GO:0009254">
    <property type="term" value="P:peptidoglycan turnover"/>
    <property type="evidence" value="ECO:0007669"/>
    <property type="project" value="TreeGrafter"/>
</dbReference>